<dbReference type="InParanoid" id="A0A0C3EWS5"/>
<reference evidence="3" key="2">
    <citation type="submission" date="2015-01" db="EMBL/GenBank/DDBJ databases">
        <title>Evolutionary Origins and Diversification of the Mycorrhizal Mutualists.</title>
        <authorList>
            <consortium name="DOE Joint Genome Institute"/>
            <consortium name="Mycorrhizal Genomics Consortium"/>
            <person name="Kohler A."/>
            <person name="Kuo A."/>
            <person name="Nagy L.G."/>
            <person name="Floudas D."/>
            <person name="Copeland A."/>
            <person name="Barry K.W."/>
            <person name="Cichocki N."/>
            <person name="Veneault-Fourrey C."/>
            <person name="LaButti K."/>
            <person name="Lindquist E.A."/>
            <person name="Lipzen A."/>
            <person name="Lundell T."/>
            <person name="Morin E."/>
            <person name="Murat C."/>
            <person name="Riley R."/>
            <person name="Ohm R."/>
            <person name="Sun H."/>
            <person name="Tunlid A."/>
            <person name="Henrissat B."/>
            <person name="Grigoriev I.V."/>
            <person name="Hibbett D.S."/>
            <person name="Martin F."/>
        </authorList>
    </citation>
    <scope>NUCLEOTIDE SEQUENCE [LARGE SCALE GENOMIC DNA]</scope>
    <source>
        <strain evidence="3">F 1598</strain>
    </source>
</reference>
<dbReference type="Proteomes" id="UP000054166">
    <property type="component" value="Unassembled WGS sequence"/>
</dbReference>
<proteinExistence type="predicted"/>
<feature type="region of interest" description="Disordered" evidence="1">
    <location>
        <begin position="91"/>
        <end position="113"/>
    </location>
</feature>
<evidence type="ECO:0000313" key="2">
    <source>
        <dbReference type="EMBL" id="KIM72206.1"/>
    </source>
</evidence>
<dbReference type="AlphaFoldDB" id="A0A0C3EWS5"/>
<sequence>MRLSRPLQARNRPRTTVTQPISGLQGGLGVGREGRGVGGDKRRSSRSARRGPVTLRHPPPPPAAAFQPATEPRQLGCGFLAQCPPCLAFHECTAPPPPPPRTHHRATPTHHPP</sequence>
<feature type="region of interest" description="Disordered" evidence="1">
    <location>
        <begin position="1"/>
        <end position="70"/>
    </location>
</feature>
<accession>A0A0C3EWS5</accession>
<keyword evidence="3" id="KW-1185">Reference proteome</keyword>
<gene>
    <name evidence="2" type="ORF">PILCRDRAFT_16346</name>
</gene>
<dbReference type="EMBL" id="KN833152">
    <property type="protein sequence ID" value="KIM72206.1"/>
    <property type="molecule type" value="Genomic_DNA"/>
</dbReference>
<protein>
    <submittedName>
        <fullName evidence="2">Uncharacterized protein</fullName>
    </submittedName>
</protein>
<evidence type="ECO:0000256" key="1">
    <source>
        <dbReference type="SAM" id="MobiDB-lite"/>
    </source>
</evidence>
<organism evidence="2 3">
    <name type="scientific">Piloderma croceum (strain F 1598)</name>
    <dbReference type="NCBI Taxonomy" id="765440"/>
    <lineage>
        <taxon>Eukaryota</taxon>
        <taxon>Fungi</taxon>
        <taxon>Dikarya</taxon>
        <taxon>Basidiomycota</taxon>
        <taxon>Agaricomycotina</taxon>
        <taxon>Agaricomycetes</taxon>
        <taxon>Agaricomycetidae</taxon>
        <taxon>Atheliales</taxon>
        <taxon>Atheliaceae</taxon>
        <taxon>Piloderma</taxon>
    </lineage>
</organism>
<feature type="compositionally biased region" description="Basic residues" evidence="1">
    <location>
        <begin position="101"/>
        <end position="113"/>
    </location>
</feature>
<dbReference type="HOGENOM" id="CLU_2134490_0_0_1"/>
<feature type="compositionally biased region" description="Basic and acidic residues" evidence="1">
    <location>
        <begin position="32"/>
        <end position="42"/>
    </location>
</feature>
<reference evidence="2 3" key="1">
    <citation type="submission" date="2014-04" db="EMBL/GenBank/DDBJ databases">
        <authorList>
            <consortium name="DOE Joint Genome Institute"/>
            <person name="Kuo A."/>
            <person name="Tarkka M."/>
            <person name="Buscot F."/>
            <person name="Kohler A."/>
            <person name="Nagy L.G."/>
            <person name="Floudas D."/>
            <person name="Copeland A."/>
            <person name="Barry K.W."/>
            <person name="Cichocki N."/>
            <person name="Veneault-Fourrey C."/>
            <person name="LaButti K."/>
            <person name="Lindquist E.A."/>
            <person name="Lipzen A."/>
            <person name="Lundell T."/>
            <person name="Morin E."/>
            <person name="Murat C."/>
            <person name="Sun H."/>
            <person name="Tunlid A."/>
            <person name="Henrissat B."/>
            <person name="Grigoriev I.V."/>
            <person name="Hibbett D.S."/>
            <person name="Martin F."/>
            <person name="Nordberg H.P."/>
            <person name="Cantor M.N."/>
            <person name="Hua S.X."/>
        </authorList>
    </citation>
    <scope>NUCLEOTIDE SEQUENCE [LARGE SCALE GENOMIC DNA]</scope>
    <source>
        <strain evidence="2 3">F 1598</strain>
    </source>
</reference>
<evidence type="ECO:0000313" key="3">
    <source>
        <dbReference type="Proteomes" id="UP000054166"/>
    </source>
</evidence>
<name>A0A0C3EWS5_PILCF</name>